<dbReference type="SUPFAM" id="SSF47413">
    <property type="entry name" value="lambda repressor-like DNA-binding domains"/>
    <property type="match status" value="1"/>
</dbReference>
<dbReference type="PROSITE" id="PS50943">
    <property type="entry name" value="HTH_CROC1"/>
    <property type="match status" value="1"/>
</dbReference>
<dbReference type="GO" id="GO:0003677">
    <property type="term" value="F:DNA binding"/>
    <property type="evidence" value="ECO:0007669"/>
    <property type="project" value="UniProtKB-KW"/>
</dbReference>
<feature type="domain" description="HTH cro/C1-type" evidence="2">
    <location>
        <begin position="88"/>
        <end position="142"/>
    </location>
</feature>
<dbReference type="AlphaFoldDB" id="A0AAX4NE79"/>
<dbReference type="KEGG" id="omr:OXIME_000334"/>
<dbReference type="Pfam" id="PF26602">
    <property type="entry name" value="HVO_2718_N"/>
    <property type="match status" value="1"/>
</dbReference>
<dbReference type="InterPro" id="IPR004451">
    <property type="entry name" value="MJ0586"/>
</dbReference>
<gene>
    <name evidence="3" type="ORF">OXIME_000334</name>
</gene>
<evidence type="ECO:0000313" key="3">
    <source>
        <dbReference type="EMBL" id="WYX99790.1"/>
    </source>
</evidence>
<dbReference type="EMBL" id="CP133772">
    <property type="protein sequence ID" value="WYX99790.1"/>
    <property type="molecule type" value="Genomic_DNA"/>
</dbReference>
<name>A0AAX4NE79_9ARCH</name>
<dbReference type="CDD" id="cd00093">
    <property type="entry name" value="HTH_XRE"/>
    <property type="match status" value="1"/>
</dbReference>
<organism evidence="3 4">
    <name type="scientific">Oxyplasma meridianum</name>
    <dbReference type="NCBI Taxonomy" id="3073602"/>
    <lineage>
        <taxon>Archaea</taxon>
        <taxon>Methanobacteriati</taxon>
        <taxon>Thermoplasmatota</taxon>
        <taxon>Thermoplasmata</taxon>
        <taxon>Thermoplasmatales</taxon>
        <taxon>Thermoplasmataceae</taxon>
        <taxon>Oxyplasma</taxon>
    </lineage>
</organism>
<dbReference type="Pfam" id="PF01381">
    <property type="entry name" value="HTH_3"/>
    <property type="match status" value="1"/>
</dbReference>
<dbReference type="NCBIfam" id="TIGR00270">
    <property type="entry name" value="multiprotein bridging factor aMBF1"/>
    <property type="match status" value="1"/>
</dbReference>
<reference evidence="3 4" key="1">
    <citation type="submission" date="2023-09" db="EMBL/GenBank/DDBJ databases">
        <authorList>
            <person name="Golyshina O.V."/>
            <person name="Lunev E.A."/>
            <person name="Bargiela R."/>
            <person name="Gaines M.C."/>
            <person name="Daum B."/>
            <person name="Bale N.J."/>
            <person name="Koenen M."/>
            <person name="Sinninghe Damst J.S."/>
            <person name="Yakimov M."/>
            <person name="Golyshin P.N."/>
        </authorList>
    </citation>
    <scope>NUCLEOTIDE SEQUENCE [LARGE SCALE GENOMIC DNA]</scope>
    <source>
        <strain evidence="3 4">M1</strain>
    </source>
</reference>
<evidence type="ECO:0000256" key="1">
    <source>
        <dbReference type="ARBA" id="ARBA00023125"/>
    </source>
</evidence>
<dbReference type="InterPro" id="IPR058562">
    <property type="entry name" value="MJ0586_N"/>
</dbReference>
<dbReference type="SMART" id="SM00530">
    <property type="entry name" value="HTH_XRE"/>
    <property type="match status" value="1"/>
</dbReference>
<dbReference type="PANTHER" id="PTHR10245">
    <property type="entry name" value="ENDOTHELIAL DIFFERENTIATION-RELATED FACTOR 1 MULTIPROTEIN BRIDGING FACTOR 1"/>
    <property type="match status" value="1"/>
</dbReference>
<protein>
    <submittedName>
        <fullName evidence="3">Multiprotein bridging factor aMBF1</fullName>
    </submittedName>
</protein>
<dbReference type="InterPro" id="IPR010982">
    <property type="entry name" value="Lambda_DNA-bd_dom_sf"/>
</dbReference>
<dbReference type="RefSeq" id="WP_393971752.1">
    <property type="nucleotide sequence ID" value="NZ_CP133772.1"/>
</dbReference>
<accession>A0AAX4NE79</accession>
<dbReference type="GeneID" id="95967058"/>
<sequence length="143" mass="16264">MCGKKSERLTKVRVDGAILNVCDSCSKFGVPVDKLRSSGYSNPVKLQPEPIKIPQREYRTPMPRKIKPVRKKENIENLLVVPEYAKLIHDARSKMEMTQDDLAAKILERKNVLANIERGSLTPDIRIARKLEKVLGVTLIEEE</sequence>
<proteinExistence type="predicted"/>
<dbReference type="Proteomes" id="UP001451606">
    <property type="component" value="Chromosome"/>
</dbReference>
<dbReference type="PANTHER" id="PTHR10245:SF15">
    <property type="entry name" value="ENDOTHELIAL DIFFERENTIATION-RELATED FACTOR 1"/>
    <property type="match status" value="1"/>
</dbReference>
<keyword evidence="4" id="KW-1185">Reference proteome</keyword>
<dbReference type="InterPro" id="IPR001387">
    <property type="entry name" value="Cro/C1-type_HTH"/>
</dbReference>
<evidence type="ECO:0000259" key="2">
    <source>
        <dbReference type="PROSITE" id="PS50943"/>
    </source>
</evidence>
<dbReference type="Gene3D" id="1.10.260.40">
    <property type="entry name" value="lambda repressor-like DNA-binding domains"/>
    <property type="match status" value="1"/>
</dbReference>
<keyword evidence="1" id="KW-0238">DNA-binding</keyword>
<evidence type="ECO:0000313" key="4">
    <source>
        <dbReference type="Proteomes" id="UP001451606"/>
    </source>
</evidence>